<protein>
    <submittedName>
        <fullName evidence="1">Uncharacterized protein</fullName>
    </submittedName>
</protein>
<sequence length="140" mass="16322">MYSTKVCVIKDLLSDIDSMRKSMKIQRALIVQSMEKANNLLLQIEGSKISKVTETENYSLYTYNKKAILSLKKIIESTAKLLNIRDCPIINIQENLQICEQYVEFISNNIRKLLVVVDTVQQMREMKLRQDMESNEEDEI</sequence>
<name>A0A1A9WLH3_9MUSC</name>
<keyword evidence="2" id="KW-1185">Reference proteome</keyword>
<evidence type="ECO:0000313" key="1">
    <source>
        <dbReference type="EnsemblMetazoa" id="GBRI023959-PA"/>
    </source>
</evidence>
<proteinExistence type="predicted"/>
<dbReference type="Proteomes" id="UP000091820">
    <property type="component" value="Unassembled WGS sequence"/>
</dbReference>
<reference evidence="1" key="2">
    <citation type="submission" date="2020-05" db="UniProtKB">
        <authorList>
            <consortium name="EnsemblMetazoa"/>
        </authorList>
    </citation>
    <scope>IDENTIFICATION</scope>
    <source>
        <strain evidence="1">IAEA</strain>
    </source>
</reference>
<dbReference type="AlphaFoldDB" id="A0A1A9WLH3"/>
<dbReference type="EnsemblMetazoa" id="GBRI023959-RA">
    <property type="protein sequence ID" value="GBRI023959-PA"/>
    <property type="gene ID" value="GBRI023959"/>
</dbReference>
<reference evidence="2" key="1">
    <citation type="submission" date="2014-03" db="EMBL/GenBank/DDBJ databases">
        <authorList>
            <person name="Aksoy S."/>
            <person name="Warren W."/>
            <person name="Wilson R.K."/>
        </authorList>
    </citation>
    <scope>NUCLEOTIDE SEQUENCE [LARGE SCALE GENOMIC DNA]</scope>
    <source>
        <strain evidence="2">IAEA</strain>
    </source>
</reference>
<accession>A0A1A9WLH3</accession>
<organism evidence="1 2">
    <name type="scientific">Glossina brevipalpis</name>
    <dbReference type="NCBI Taxonomy" id="37001"/>
    <lineage>
        <taxon>Eukaryota</taxon>
        <taxon>Metazoa</taxon>
        <taxon>Ecdysozoa</taxon>
        <taxon>Arthropoda</taxon>
        <taxon>Hexapoda</taxon>
        <taxon>Insecta</taxon>
        <taxon>Pterygota</taxon>
        <taxon>Neoptera</taxon>
        <taxon>Endopterygota</taxon>
        <taxon>Diptera</taxon>
        <taxon>Brachycera</taxon>
        <taxon>Muscomorpha</taxon>
        <taxon>Hippoboscoidea</taxon>
        <taxon>Glossinidae</taxon>
        <taxon>Glossina</taxon>
    </lineage>
</organism>
<dbReference type="VEuPathDB" id="VectorBase:GBRI023959"/>
<evidence type="ECO:0000313" key="2">
    <source>
        <dbReference type="Proteomes" id="UP000091820"/>
    </source>
</evidence>